<organism evidence="5 6">
    <name type="scientific">Dactylosporangium aurantiacum</name>
    <dbReference type="NCBI Taxonomy" id="35754"/>
    <lineage>
        <taxon>Bacteria</taxon>
        <taxon>Bacillati</taxon>
        <taxon>Actinomycetota</taxon>
        <taxon>Actinomycetes</taxon>
        <taxon>Micromonosporales</taxon>
        <taxon>Micromonosporaceae</taxon>
        <taxon>Dactylosporangium</taxon>
    </lineage>
</organism>
<name>A0A9Q9IAU2_9ACTN</name>
<gene>
    <name evidence="5" type="ORF">Daura_30025</name>
</gene>
<evidence type="ECO:0000259" key="3">
    <source>
        <dbReference type="Pfam" id="PF01408"/>
    </source>
</evidence>
<evidence type="ECO:0000313" key="5">
    <source>
        <dbReference type="EMBL" id="UWZ51005.1"/>
    </source>
</evidence>
<dbReference type="AlphaFoldDB" id="A0A9Q9IAU2"/>
<evidence type="ECO:0000256" key="1">
    <source>
        <dbReference type="ARBA" id="ARBA00010928"/>
    </source>
</evidence>
<dbReference type="InterPro" id="IPR000683">
    <property type="entry name" value="Gfo/Idh/MocA-like_OxRdtase_N"/>
</dbReference>
<protein>
    <submittedName>
        <fullName evidence="5">Gfo/Idh/MocA family oxidoreductase</fullName>
    </submittedName>
</protein>
<keyword evidence="2" id="KW-0560">Oxidoreductase</keyword>
<dbReference type="SUPFAM" id="SSF55347">
    <property type="entry name" value="Glyceraldehyde-3-phosphate dehydrogenase-like, C-terminal domain"/>
    <property type="match status" value="1"/>
</dbReference>
<evidence type="ECO:0000313" key="6">
    <source>
        <dbReference type="Proteomes" id="UP001058003"/>
    </source>
</evidence>
<feature type="domain" description="Gfo/Idh/MocA-like oxidoreductase N-terminal" evidence="3">
    <location>
        <begin position="6"/>
        <end position="123"/>
    </location>
</feature>
<dbReference type="InterPro" id="IPR036291">
    <property type="entry name" value="NAD(P)-bd_dom_sf"/>
</dbReference>
<dbReference type="PANTHER" id="PTHR22604">
    <property type="entry name" value="OXIDOREDUCTASES"/>
    <property type="match status" value="1"/>
</dbReference>
<accession>A0A9Q9IAU2</accession>
<dbReference type="GO" id="GO:0016491">
    <property type="term" value="F:oxidoreductase activity"/>
    <property type="evidence" value="ECO:0007669"/>
    <property type="project" value="UniProtKB-KW"/>
</dbReference>
<reference evidence="5" key="1">
    <citation type="submission" date="2021-04" db="EMBL/GenBank/DDBJ databases">
        <title>Dactylosporangium aurantiacum NRRL B-8018 full assembly.</title>
        <authorList>
            <person name="Hartkoorn R.C."/>
            <person name="Beaudoing E."/>
            <person name="Hot D."/>
        </authorList>
    </citation>
    <scope>NUCLEOTIDE SEQUENCE</scope>
    <source>
        <strain evidence="5">NRRL B-8018</strain>
    </source>
</reference>
<dbReference type="Gene3D" id="3.40.50.720">
    <property type="entry name" value="NAD(P)-binding Rossmann-like Domain"/>
    <property type="match status" value="1"/>
</dbReference>
<dbReference type="Pfam" id="PF22725">
    <property type="entry name" value="GFO_IDH_MocA_C3"/>
    <property type="match status" value="1"/>
</dbReference>
<comment type="similarity">
    <text evidence="1">Belongs to the Gfo/Idh/MocA family.</text>
</comment>
<dbReference type="SUPFAM" id="SSF51735">
    <property type="entry name" value="NAD(P)-binding Rossmann-fold domains"/>
    <property type="match status" value="1"/>
</dbReference>
<keyword evidence="6" id="KW-1185">Reference proteome</keyword>
<evidence type="ECO:0000256" key="2">
    <source>
        <dbReference type="ARBA" id="ARBA00023002"/>
    </source>
</evidence>
<evidence type="ECO:0000259" key="4">
    <source>
        <dbReference type="Pfam" id="PF22725"/>
    </source>
</evidence>
<dbReference type="Proteomes" id="UP001058003">
    <property type="component" value="Chromosome"/>
</dbReference>
<dbReference type="OrthoDB" id="9815825at2"/>
<dbReference type="PANTHER" id="PTHR22604:SF105">
    <property type="entry name" value="TRANS-1,2-DIHYDROBENZENE-1,2-DIOL DEHYDROGENASE"/>
    <property type="match status" value="1"/>
</dbReference>
<dbReference type="EMBL" id="CP073767">
    <property type="protein sequence ID" value="UWZ51005.1"/>
    <property type="molecule type" value="Genomic_DNA"/>
</dbReference>
<feature type="domain" description="GFO/IDH/MocA-like oxidoreductase" evidence="4">
    <location>
        <begin position="133"/>
        <end position="248"/>
    </location>
</feature>
<dbReference type="InterPro" id="IPR050984">
    <property type="entry name" value="Gfo/Idh/MocA_domain"/>
</dbReference>
<sequence length="331" mass="34667">MGPQAVRFGILGCSSVARRRSIPALLAQPGAALAAVASRDPEKAKAIAAELGCAATGYDELLTRDDVDAVYLPLPTALHVPWGLKVLAAGKHLLLEKPSATSADGARQLVRAAADRGLVLRENFTFPHHAQHATVARLLAEGRLGQLRSFSGAFCFPPLPATDIRYDAALGGGSLLDAGVYPIRAAQLLLGDDLTVAGSSLRVDGRTGVDVAGHALLVSAAGVLADVKFGFEHTYGASYTLWGSTARLTVDRAFTPPATWQPVLRIEEQDHTEEHVLPAGDQWSAAIASFTTAVAAGHHAGHPAEAAGLRSMVRTMELVEDVMRAATRVAA</sequence>
<dbReference type="GO" id="GO:0000166">
    <property type="term" value="F:nucleotide binding"/>
    <property type="evidence" value="ECO:0007669"/>
    <property type="project" value="InterPro"/>
</dbReference>
<dbReference type="InterPro" id="IPR055170">
    <property type="entry name" value="GFO_IDH_MocA-like_dom"/>
</dbReference>
<dbReference type="KEGG" id="daur:Daura_30025"/>
<dbReference type="Gene3D" id="3.30.360.10">
    <property type="entry name" value="Dihydrodipicolinate Reductase, domain 2"/>
    <property type="match status" value="1"/>
</dbReference>
<dbReference type="Pfam" id="PF01408">
    <property type="entry name" value="GFO_IDH_MocA"/>
    <property type="match status" value="1"/>
</dbReference>
<proteinExistence type="inferred from homology"/>